<proteinExistence type="predicted"/>
<dbReference type="GeneID" id="576236"/>
<evidence type="ECO:0000256" key="1">
    <source>
        <dbReference type="ARBA" id="ARBA00022448"/>
    </source>
</evidence>
<keyword evidence="4" id="KW-1185">Reference proteome</keyword>
<dbReference type="PANTHER" id="PTHR16166:SF141">
    <property type="entry name" value="INTERMEMBRANE LIPID TRANSFER PROTEIN VPS13D"/>
    <property type="match status" value="1"/>
</dbReference>
<dbReference type="KEGG" id="spu:576236"/>
<sequence length="391" mass="45126">MLERLAAWVLNTYLGEYVENLNTDQLSIGLLSGAVELENLPLRKDALKELDLPVEVKAGFIGKIRLQIPVTHLKTEPWVISIENLYLVAGPALRTKYDEKEEAPEQDRKQQQLDAIEAQWKRKMEASGPNEDTSWYAYSTNIFYNVLENLQLKIKDVHIRYEDSTILPGMNLAFGITIKSISAVSTDENYSPRQTGGEKATGGMKFKLVRLENFAIYWDADSAPVSDFDLTDLRDALMSEKCRTTENQIKNHDYMVEPVSAEARLKRNGSALPLRSRTTPRYVCDLTLQKIPLSLSEDQYRGITVLMKEFERNGKARHYRKWRPEAWTGDKESIRKWWQFAINSVLHGIKDRRRRRTPKFISERIGLNKQYTTVYTRFLEAKDIDPASLMV</sequence>
<dbReference type="InterPro" id="IPR026854">
    <property type="entry name" value="VPS13_N"/>
</dbReference>
<organism evidence="3 4">
    <name type="scientific">Strongylocentrotus purpuratus</name>
    <name type="common">Purple sea urchin</name>
    <dbReference type="NCBI Taxonomy" id="7668"/>
    <lineage>
        <taxon>Eukaryota</taxon>
        <taxon>Metazoa</taxon>
        <taxon>Echinodermata</taxon>
        <taxon>Eleutherozoa</taxon>
        <taxon>Echinozoa</taxon>
        <taxon>Echinoidea</taxon>
        <taxon>Euechinoidea</taxon>
        <taxon>Echinacea</taxon>
        <taxon>Camarodonta</taxon>
        <taxon>Echinidea</taxon>
        <taxon>Strongylocentrotidae</taxon>
        <taxon>Strongylocentrotus</taxon>
    </lineage>
</organism>
<reference evidence="4" key="1">
    <citation type="submission" date="2015-02" db="EMBL/GenBank/DDBJ databases">
        <title>Genome sequencing for Strongylocentrotus purpuratus.</title>
        <authorList>
            <person name="Murali S."/>
            <person name="Liu Y."/>
            <person name="Vee V."/>
            <person name="English A."/>
            <person name="Wang M."/>
            <person name="Skinner E."/>
            <person name="Han Y."/>
            <person name="Muzny D.M."/>
            <person name="Worley K.C."/>
            <person name="Gibbs R.A."/>
        </authorList>
    </citation>
    <scope>NUCLEOTIDE SEQUENCE</scope>
</reference>
<evidence type="ECO:0000313" key="4">
    <source>
        <dbReference type="Proteomes" id="UP000007110"/>
    </source>
</evidence>
<dbReference type="InterPro" id="IPR026847">
    <property type="entry name" value="VPS13"/>
</dbReference>
<accession>A0A7M7NY24</accession>
<name>A0A7M7NY24_STRPU</name>
<feature type="domain" description="Chorein N-terminal" evidence="2">
    <location>
        <begin position="1"/>
        <end position="382"/>
    </location>
</feature>
<dbReference type="EnsemblMetazoa" id="XM_030987487">
    <property type="protein sequence ID" value="XP_030843347"/>
    <property type="gene ID" value="LOC576236"/>
</dbReference>
<dbReference type="AlphaFoldDB" id="A0A7M7NY24"/>
<evidence type="ECO:0000259" key="2">
    <source>
        <dbReference type="Pfam" id="PF12624"/>
    </source>
</evidence>
<dbReference type="Pfam" id="PF12624">
    <property type="entry name" value="VPS13_N"/>
    <property type="match status" value="1"/>
</dbReference>
<reference evidence="3" key="2">
    <citation type="submission" date="2021-01" db="UniProtKB">
        <authorList>
            <consortium name="EnsemblMetazoa"/>
        </authorList>
    </citation>
    <scope>IDENTIFICATION</scope>
</reference>
<dbReference type="RefSeq" id="XP_030843347.1">
    <property type="nucleotide sequence ID" value="XM_030987487.1"/>
</dbReference>
<dbReference type="OMA" id="KLSCKGK"/>
<dbReference type="Proteomes" id="UP000007110">
    <property type="component" value="Unassembled WGS sequence"/>
</dbReference>
<keyword evidence="1" id="KW-0813">Transport</keyword>
<dbReference type="PANTHER" id="PTHR16166">
    <property type="entry name" value="VACUOLAR PROTEIN SORTING-ASSOCIATED PROTEIN VPS13"/>
    <property type="match status" value="1"/>
</dbReference>
<protein>
    <recommendedName>
        <fullName evidence="2">Chorein N-terminal domain-containing protein</fullName>
    </recommendedName>
</protein>
<evidence type="ECO:0000313" key="3">
    <source>
        <dbReference type="EnsemblMetazoa" id="XP_030843347"/>
    </source>
</evidence>
<dbReference type="OrthoDB" id="272810at2759"/>
<dbReference type="InParanoid" id="A0A7M7NY24"/>